<sequence length="281" mass="30118">MLSRALLVRDRTVPRDIVPPSNGTFRRDAFLTGSQPRKVGAASTEAAENLRTLCETLVTHMPSTFVSDFVTDQVPEPHSALVLACVLQLTDTDEGARYWWQYAAGAGLPAAAYCLYLHHLALGERAAAAWWHRQTDDVQPPPEVPACPHASTAQPVRSRPTPDAGASATSILHFLLHIAKYTARPRPAAVSELMAYVPLAVAAGYLRRPDVDLPLPGAEFACTIRALLASAVNEPSAPDSLTARPDAREPARQGSNQRQSGKPSAQNAEAVPSPMGEIASH</sequence>
<evidence type="ECO:0000256" key="1">
    <source>
        <dbReference type="SAM" id="MobiDB-lite"/>
    </source>
</evidence>
<protein>
    <submittedName>
        <fullName evidence="2">Uncharacterized protein</fullName>
    </submittedName>
</protein>
<keyword evidence="3" id="KW-1185">Reference proteome</keyword>
<reference evidence="2 3" key="1">
    <citation type="submission" date="2020-06" db="EMBL/GenBank/DDBJ databases">
        <title>Genome mining for natural products.</title>
        <authorList>
            <person name="Zhang B."/>
            <person name="Shi J."/>
            <person name="Ge H."/>
        </authorList>
    </citation>
    <scope>NUCLEOTIDE SEQUENCE [LARGE SCALE GENOMIC DNA]</scope>
    <source>
        <strain evidence="2 3">NA02069</strain>
    </source>
</reference>
<name>A0A7H8TNN7_STRCX</name>
<feature type="region of interest" description="Disordered" evidence="1">
    <location>
        <begin position="234"/>
        <end position="281"/>
    </location>
</feature>
<feature type="region of interest" description="Disordered" evidence="1">
    <location>
        <begin position="139"/>
        <end position="164"/>
    </location>
</feature>
<evidence type="ECO:0000313" key="2">
    <source>
        <dbReference type="EMBL" id="QKZ25005.1"/>
    </source>
</evidence>
<dbReference type="AlphaFoldDB" id="A0A7H8TNN7"/>
<evidence type="ECO:0000313" key="3">
    <source>
        <dbReference type="Proteomes" id="UP000509418"/>
    </source>
</evidence>
<proteinExistence type="predicted"/>
<dbReference type="EMBL" id="CP056041">
    <property type="protein sequence ID" value="QKZ25005.1"/>
    <property type="molecule type" value="Genomic_DNA"/>
</dbReference>
<gene>
    <name evidence="2" type="ORF">HUT05_29230</name>
</gene>
<organism evidence="2 3">
    <name type="scientific">Streptomyces chartreusis</name>
    <dbReference type="NCBI Taxonomy" id="1969"/>
    <lineage>
        <taxon>Bacteria</taxon>
        <taxon>Bacillati</taxon>
        <taxon>Actinomycetota</taxon>
        <taxon>Actinomycetes</taxon>
        <taxon>Kitasatosporales</taxon>
        <taxon>Streptomycetaceae</taxon>
        <taxon>Streptomyces</taxon>
    </lineage>
</organism>
<accession>A0A7H8TNN7</accession>
<dbReference type="Proteomes" id="UP000509418">
    <property type="component" value="Chromosome"/>
</dbReference>
<feature type="compositionally biased region" description="Polar residues" evidence="1">
    <location>
        <begin position="253"/>
        <end position="267"/>
    </location>
</feature>